<proteinExistence type="inferred from homology"/>
<dbReference type="InterPro" id="IPR037066">
    <property type="entry name" value="Plug_dom_sf"/>
</dbReference>
<gene>
    <name evidence="13" type="ORF">GPAL_3066</name>
</gene>
<keyword evidence="3 8" id="KW-1134">Transmembrane beta strand</keyword>
<evidence type="ECO:0000256" key="6">
    <source>
        <dbReference type="ARBA" id="ARBA00023136"/>
    </source>
</evidence>
<dbReference type="InterPro" id="IPR036942">
    <property type="entry name" value="Beta-barrel_TonB_sf"/>
</dbReference>
<dbReference type="Pfam" id="PF00593">
    <property type="entry name" value="TonB_dep_Rec_b-barrel"/>
    <property type="match status" value="1"/>
</dbReference>
<comment type="similarity">
    <text evidence="8 9">Belongs to the TonB-dependent receptor family.</text>
</comment>
<evidence type="ECO:0000256" key="10">
    <source>
        <dbReference type="SAM" id="SignalP"/>
    </source>
</evidence>
<comment type="caution">
    <text evidence="13">The sequence shown here is derived from an EMBL/GenBank/DDBJ whole genome shotgun (WGS) entry which is preliminary data.</text>
</comment>
<dbReference type="InterPro" id="IPR012910">
    <property type="entry name" value="Plug_dom"/>
</dbReference>
<keyword evidence="7 8" id="KW-0998">Cell outer membrane</keyword>
<feature type="domain" description="TonB-dependent receptor-like beta-barrel" evidence="11">
    <location>
        <begin position="443"/>
        <end position="965"/>
    </location>
</feature>
<evidence type="ECO:0000256" key="8">
    <source>
        <dbReference type="PROSITE-ProRule" id="PRU01360"/>
    </source>
</evidence>
<evidence type="ECO:0000256" key="2">
    <source>
        <dbReference type="ARBA" id="ARBA00022448"/>
    </source>
</evidence>
<dbReference type="Gene3D" id="2.40.170.20">
    <property type="entry name" value="TonB-dependent receptor, beta-barrel domain"/>
    <property type="match status" value="1"/>
</dbReference>
<dbReference type="InterPro" id="IPR000531">
    <property type="entry name" value="Beta-barrel_TonB"/>
</dbReference>
<keyword evidence="6 8" id="KW-0472">Membrane</keyword>
<dbReference type="STRING" id="1121922.GCA_000428905_00538"/>
<dbReference type="RefSeq" id="WP_006013474.1">
    <property type="nucleotide sequence ID" value="NZ_BAEQ01000050.1"/>
</dbReference>
<evidence type="ECO:0000256" key="4">
    <source>
        <dbReference type="ARBA" id="ARBA00022692"/>
    </source>
</evidence>
<dbReference type="PANTHER" id="PTHR47234">
    <property type="match status" value="1"/>
</dbReference>
<evidence type="ECO:0000313" key="14">
    <source>
        <dbReference type="Proteomes" id="UP000006251"/>
    </source>
</evidence>
<dbReference type="OrthoDB" id="176248at2"/>
<dbReference type="PROSITE" id="PS52016">
    <property type="entry name" value="TONB_DEPENDENT_REC_3"/>
    <property type="match status" value="1"/>
</dbReference>
<dbReference type="Gene3D" id="2.170.130.10">
    <property type="entry name" value="TonB-dependent receptor, plug domain"/>
    <property type="match status" value="1"/>
</dbReference>
<comment type="subcellular location">
    <subcellularLocation>
        <location evidence="1 8">Cell outer membrane</location>
        <topology evidence="1 8">Multi-pass membrane protein</topology>
    </subcellularLocation>
</comment>
<keyword evidence="10" id="KW-0732">Signal</keyword>
<keyword evidence="13" id="KW-0675">Receptor</keyword>
<evidence type="ECO:0000256" key="5">
    <source>
        <dbReference type="ARBA" id="ARBA00023077"/>
    </source>
</evidence>
<protein>
    <submittedName>
        <fullName evidence="13">TonB-dependent receptor, plug</fullName>
    </submittedName>
</protein>
<evidence type="ECO:0000256" key="7">
    <source>
        <dbReference type="ARBA" id="ARBA00023237"/>
    </source>
</evidence>
<keyword evidence="5 9" id="KW-0798">TonB box</keyword>
<name>K6ZHU5_9ALTE</name>
<keyword evidence="4 8" id="KW-0812">Transmembrane</keyword>
<evidence type="ECO:0000256" key="1">
    <source>
        <dbReference type="ARBA" id="ARBA00004571"/>
    </source>
</evidence>
<evidence type="ECO:0000256" key="9">
    <source>
        <dbReference type="RuleBase" id="RU003357"/>
    </source>
</evidence>
<evidence type="ECO:0000313" key="13">
    <source>
        <dbReference type="EMBL" id="GAC29917.1"/>
    </source>
</evidence>
<accession>K6ZHU5</accession>
<dbReference type="Pfam" id="PF07715">
    <property type="entry name" value="Plug"/>
    <property type="match status" value="1"/>
</dbReference>
<organism evidence="13 14">
    <name type="scientific">Brumicola pallidula DSM 14239 = ACAM 615</name>
    <dbReference type="NCBI Taxonomy" id="1121922"/>
    <lineage>
        <taxon>Bacteria</taxon>
        <taxon>Pseudomonadati</taxon>
        <taxon>Pseudomonadota</taxon>
        <taxon>Gammaproteobacteria</taxon>
        <taxon>Alteromonadales</taxon>
        <taxon>Alteromonadaceae</taxon>
        <taxon>Brumicola</taxon>
    </lineage>
</organism>
<sequence length="999" mass="110252">MNKPSQGNKIGTFAPKLLSLTIASVLSISAFAQQAEVKKDDKDIEKIQVIGSNIRGGQVAEALAVSVIDAEAIGELGIDSLDDLLQLIPENGQNFFNEAQNIGGGVNAARGDIGTYNLRNLGTGNTLVLLNGRRMVNSASYQTEEVGGSFVPVNSVNINTIPIIGLSRVEVLRDGASAIYGADAVAGVVNHVVKSNFVGLTLSGRWAQYDEIPREEQTLSLEWGKDFNDGRTNVSTFFNFYARDRVNSQDDPRWANSDFRDRVPEDSLWFGDTAFRNDTANSLFGQFDVVSSATAAGLRDIFTDSSGEFETFPIGDERCQYNLNATTCGGIDGQGTFRLNLNADRDLSSKLERSSVFVFVNHEFENGTESFTELSYYQSETNLRRHATSSFSTSALRVGAQNYYNPFGPCGSPNRLDAALIPNVPCSGLELIIDNYRFAEQPRIVNNDGDTYRFLQGFRGSFGEWDWETALLHSKATTDDITSNRVSNILITEALFDPTAAAYNPFSGGVDSNIERALIDVFRKSETELTMIDAKFANADIYELPAGPLGFVLGFEYREESFKDDRDDRLDGTIAFTDFEGDTYPFVSDVVNSSPTPDSSGEREVVSVFAELQIPIFENFDMQAAIRYEDFSDVGDTTVGKVAFGYRPIESLLLRGSWSEAYRVPNLVTINESIVARNNTRTDYACLYAAENGGDIDQTTLDCRNSIQRIAQGSKTLNPEESINTSLGFVFTPNEDITVTFDYWSIKKENTIGLFGEENHTLLDLFLRLQNGNTNCASATFNPTVSRDDAGAGEAAIYQAAGICPAGDIRFIDDQYANLDERNLAGYDIGVYYDIDTNVGKFKFSYNGSFIEEFEQKAGGDAAILVQAQEAGQIPLSYPVAGFADLIGQDGNQEKRHSARVSWRKNAFGASLSGNKIGSFYQSSLTLEDGTRYVIPSMTTYNATFDYRFDINNVDTRIRLGIRNLSNERAPLSDNYFGFFADAHRDFGRSYYLDFQSKF</sequence>
<dbReference type="AlphaFoldDB" id="K6ZHU5"/>
<dbReference type="PANTHER" id="PTHR47234:SF2">
    <property type="entry name" value="TONB-DEPENDENT RECEPTOR"/>
    <property type="match status" value="1"/>
</dbReference>
<dbReference type="InterPro" id="IPR039426">
    <property type="entry name" value="TonB-dep_rcpt-like"/>
</dbReference>
<dbReference type="EMBL" id="BAEQ01000050">
    <property type="protein sequence ID" value="GAC29917.1"/>
    <property type="molecule type" value="Genomic_DNA"/>
</dbReference>
<evidence type="ECO:0000259" key="12">
    <source>
        <dbReference type="Pfam" id="PF07715"/>
    </source>
</evidence>
<feature type="chain" id="PRO_5003898306" evidence="10">
    <location>
        <begin position="33"/>
        <end position="999"/>
    </location>
</feature>
<feature type="domain" description="TonB-dependent receptor plug" evidence="12">
    <location>
        <begin position="63"/>
        <end position="188"/>
    </location>
</feature>
<evidence type="ECO:0000259" key="11">
    <source>
        <dbReference type="Pfam" id="PF00593"/>
    </source>
</evidence>
<dbReference type="SUPFAM" id="SSF56935">
    <property type="entry name" value="Porins"/>
    <property type="match status" value="1"/>
</dbReference>
<feature type="signal peptide" evidence="10">
    <location>
        <begin position="1"/>
        <end position="32"/>
    </location>
</feature>
<dbReference type="GO" id="GO:0009279">
    <property type="term" value="C:cell outer membrane"/>
    <property type="evidence" value="ECO:0007669"/>
    <property type="project" value="UniProtKB-SubCell"/>
</dbReference>
<keyword evidence="2 8" id="KW-0813">Transport</keyword>
<evidence type="ECO:0000256" key="3">
    <source>
        <dbReference type="ARBA" id="ARBA00022452"/>
    </source>
</evidence>
<keyword evidence="14" id="KW-1185">Reference proteome</keyword>
<reference evidence="14" key="1">
    <citation type="journal article" date="2014" name="Environ. Microbiol.">
        <title>Comparative genomics of the marine bacterial genus Glaciecola reveals the high degree of genomic diversity and genomic characteristic for cold adaptation.</title>
        <authorList>
            <person name="Qin Q.L."/>
            <person name="Xie B.B."/>
            <person name="Yu Y."/>
            <person name="Shu Y.L."/>
            <person name="Rong J.C."/>
            <person name="Zhang Y.J."/>
            <person name="Zhao D.L."/>
            <person name="Chen X.L."/>
            <person name="Zhang X.Y."/>
            <person name="Chen B."/>
            <person name="Zhou B.C."/>
            <person name="Zhang Y.Z."/>
        </authorList>
    </citation>
    <scope>NUCLEOTIDE SEQUENCE [LARGE SCALE GENOMIC DNA]</scope>
    <source>
        <strain evidence="14">ACAM 615</strain>
    </source>
</reference>
<dbReference type="Proteomes" id="UP000006251">
    <property type="component" value="Unassembled WGS sequence"/>
</dbReference>